<dbReference type="AlphaFoldDB" id="A0A9D1DWQ3"/>
<dbReference type="Pfam" id="PF00589">
    <property type="entry name" value="Phage_integrase"/>
    <property type="match status" value="1"/>
</dbReference>
<evidence type="ECO:0000313" key="7">
    <source>
        <dbReference type="Proteomes" id="UP000824241"/>
    </source>
</evidence>
<evidence type="ECO:0000256" key="2">
    <source>
        <dbReference type="ARBA" id="ARBA00023172"/>
    </source>
</evidence>
<comment type="caution">
    <text evidence="6">The sequence shown here is derived from an EMBL/GenBank/DDBJ whole genome shotgun (WGS) entry which is preliminary data.</text>
</comment>
<evidence type="ECO:0000259" key="5">
    <source>
        <dbReference type="PROSITE" id="PS51900"/>
    </source>
</evidence>
<dbReference type="Gene3D" id="1.10.443.10">
    <property type="entry name" value="Intergrase catalytic core"/>
    <property type="match status" value="1"/>
</dbReference>
<feature type="domain" description="Tyr recombinase" evidence="4">
    <location>
        <begin position="101"/>
        <end position="214"/>
    </location>
</feature>
<sequence>MEERKLTAGILKRFREELVRRERSAATVEKYMHDVRSLAVWLDGGAVTPERVLGWKKELTGRFKPGTVNGKLAAANALFAFAGWGDCRLESLKVQRRAFREDARELSREEFYRLVNAAGRLGKERLSLLLEAIAGTGIRVSEVKYLTVEAARQGVAEIALKGKIRTILLPGKLCRKLLQYARKQKTASGEIFLTRSGKPMNRKQIWAEMKALSK</sequence>
<proteinExistence type="predicted"/>
<evidence type="ECO:0000256" key="1">
    <source>
        <dbReference type="ARBA" id="ARBA00023125"/>
    </source>
</evidence>
<name>A0A9D1DWQ3_9FIRM</name>
<protein>
    <submittedName>
        <fullName evidence="6">Tyrosine-type recombinase/integrase</fullName>
    </submittedName>
</protein>
<dbReference type="EMBL" id="DVHA01000076">
    <property type="protein sequence ID" value="HIR60388.1"/>
    <property type="molecule type" value="Genomic_DNA"/>
</dbReference>
<dbReference type="Proteomes" id="UP000824241">
    <property type="component" value="Unassembled WGS sequence"/>
</dbReference>
<dbReference type="GO" id="GO:0015074">
    <property type="term" value="P:DNA integration"/>
    <property type="evidence" value="ECO:0007669"/>
    <property type="project" value="InterPro"/>
</dbReference>
<dbReference type="GO" id="GO:0006310">
    <property type="term" value="P:DNA recombination"/>
    <property type="evidence" value="ECO:0007669"/>
    <property type="project" value="UniProtKB-KW"/>
</dbReference>
<dbReference type="SUPFAM" id="SSF56349">
    <property type="entry name" value="DNA breaking-rejoining enzymes"/>
    <property type="match status" value="1"/>
</dbReference>
<feature type="domain" description="Core-binding (CB)" evidence="5">
    <location>
        <begin position="5"/>
        <end position="83"/>
    </location>
</feature>
<evidence type="ECO:0000313" key="6">
    <source>
        <dbReference type="EMBL" id="HIR60388.1"/>
    </source>
</evidence>
<evidence type="ECO:0000256" key="3">
    <source>
        <dbReference type="PROSITE-ProRule" id="PRU01248"/>
    </source>
</evidence>
<keyword evidence="1 3" id="KW-0238">DNA-binding</keyword>
<feature type="non-terminal residue" evidence="6">
    <location>
        <position position="214"/>
    </location>
</feature>
<dbReference type="InterPro" id="IPR044068">
    <property type="entry name" value="CB"/>
</dbReference>
<dbReference type="InterPro" id="IPR010998">
    <property type="entry name" value="Integrase_recombinase_N"/>
</dbReference>
<evidence type="ECO:0000259" key="4">
    <source>
        <dbReference type="PROSITE" id="PS51898"/>
    </source>
</evidence>
<dbReference type="InterPro" id="IPR002104">
    <property type="entry name" value="Integrase_catalytic"/>
</dbReference>
<accession>A0A9D1DWQ3</accession>
<organism evidence="6 7">
    <name type="scientific">Candidatus Faecivivens stercoravium</name>
    <dbReference type="NCBI Taxonomy" id="2840803"/>
    <lineage>
        <taxon>Bacteria</taxon>
        <taxon>Bacillati</taxon>
        <taxon>Bacillota</taxon>
        <taxon>Clostridia</taxon>
        <taxon>Eubacteriales</taxon>
        <taxon>Oscillospiraceae</taxon>
        <taxon>Oscillospiraceae incertae sedis</taxon>
        <taxon>Candidatus Faecivivens</taxon>
    </lineage>
</organism>
<keyword evidence="2" id="KW-0233">DNA recombination</keyword>
<dbReference type="PROSITE" id="PS51900">
    <property type="entry name" value="CB"/>
    <property type="match status" value="1"/>
</dbReference>
<dbReference type="PROSITE" id="PS51898">
    <property type="entry name" value="TYR_RECOMBINASE"/>
    <property type="match status" value="1"/>
</dbReference>
<gene>
    <name evidence="6" type="ORF">IAB37_02275</name>
</gene>
<dbReference type="InterPro" id="IPR011010">
    <property type="entry name" value="DNA_brk_join_enz"/>
</dbReference>
<dbReference type="GO" id="GO:0003677">
    <property type="term" value="F:DNA binding"/>
    <property type="evidence" value="ECO:0007669"/>
    <property type="project" value="UniProtKB-UniRule"/>
</dbReference>
<reference evidence="6" key="1">
    <citation type="submission" date="2020-10" db="EMBL/GenBank/DDBJ databases">
        <authorList>
            <person name="Gilroy R."/>
        </authorList>
    </citation>
    <scope>NUCLEOTIDE SEQUENCE</scope>
    <source>
        <strain evidence="6">CHK189-12415</strain>
    </source>
</reference>
<dbReference type="Gene3D" id="1.10.150.130">
    <property type="match status" value="1"/>
</dbReference>
<reference evidence="6" key="2">
    <citation type="journal article" date="2021" name="PeerJ">
        <title>Extensive microbial diversity within the chicken gut microbiome revealed by metagenomics and culture.</title>
        <authorList>
            <person name="Gilroy R."/>
            <person name="Ravi A."/>
            <person name="Getino M."/>
            <person name="Pursley I."/>
            <person name="Horton D.L."/>
            <person name="Alikhan N.F."/>
            <person name="Baker D."/>
            <person name="Gharbi K."/>
            <person name="Hall N."/>
            <person name="Watson M."/>
            <person name="Adriaenssens E.M."/>
            <person name="Foster-Nyarko E."/>
            <person name="Jarju S."/>
            <person name="Secka A."/>
            <person name="Antonio M."/>
            <person name="Oren A."/>
            <person name="Chaudhuri R.R."/>
            <person name="La Ragione R."/>
            <person name="Hildebrand F."/>
            <person name="Pallen M.J."/>
        </authorList>
    </citation>
    <scope>NUCLEOTIDE SEQUENCE</scope>
    <source>
        <strain evidence="6">CHK189-12415</strain>
    </source>
</reference>
<dbReference type="InterPro" id="IPR013762">
    <property type="entry name" value="Integrase-like_cat_sf"/>
</dbReference>